<gene>
    <name evidence="1" type="ORF">GCM10025783_08910</name>
</gene>
<accession>A0ABP8YWP8</accession>
<comment type="caution">
    <text evidence="1">The sequence shown here is derived from an EMBL/GenBank/DDBJ whole genome shotgun (WGS) entry which is preliminary data.</text>
</comment>
<protein>
    <submittedName>
        <fullName evidence="1">Uncharacterized protein</fullName>
    </submittedName>
</protein>
<name>A0ABP8YWP8_9MICO</name>
<evidence type="ECO:0000313" key="2">
    <source>
        <dbReference type="Proteomes" id="UP001500121"/>
    </source>
</evidence>
<sequence length="100" mass="11255">MYYYAAAVVDWHPRRLVAGTEWTMSVPGHPEPIAVIRRLRFEGRPVYRAVTWAPGSGGRELIGYFRSGDDAAVAVWRRYVADQSARHDAASRTHGGRERG</sequence>
<keyword evidence="2" id="KW-1185">Reference proteome</keyword>
<reference evidence="2" key="1">
    <citation type="journal article" date="2019" name="Int. J. Syst. Evol. Microbiol.">
        <title>The Global Catalogue of Microorganisms (GCM) 10K type strain sequencing project: providing services to taxonomists for standard genome sequencing and annotation.</title>
        <authorList>
            <consortium name="The Broad Institute Genomics Platform"/>
            <consortium name="The Broad Institute Genome Sequencing Center for Infectious Disease"/>
            <person name="Wu L."/>
            <person name="Ma J."/>
        </authorList>
    </citation>
    <scope>NUCLEOTIDE SEQUENCE [LARGE SCALE GENOMIC DNA]</scope>
    <source>
        <strain evidence="2">JCM 19015</strain>
    </source>
</reference>
<evidence type="ECO:0000313" key="1">
    <source>
        <dbReference type="EMBL" id="GAA4740196.1"/>
    </source>
</evidence>
<organism evidence="1 2">
    <name type="scientific">Amnibacterium soli</name>
    <dbReference type="NCBI Taxonomy" id="1282736"/>
    <lineage>
        <taxon>Bacteria</taxon>
        <taxon>Bacillati</taxon>
        <taxon>Actinomycetota</taxon>
        <taxon>Actinomycetes</taxon>
        <taxon>Micrococcales</taxon>
        <taxon>Microbacteriaceae</taxon>
        <taxon>Amnibacterium</taxon>
    </lineage>
</organism>
<proteinExistence type="predicted"/>
<dbReference type="Proteomes" id="UP001500121">
    <property type="component" value="Unassembled WGS sequence"/>
</dbReference>
<dbReference type="EMBL" id="BAABLP010000002">
    <property type="protein sequence ID" value="GAA4740196.1"/>
    <property type="molecule type" value="Genomic_DNA"/>
</dbReference>